<name>A0ABX7N1Z5_9BACT</name>
<keyword evidence="3" id="KW-1185">Reference proteome</keyword>
<sequence length="249" mass="25867">MRWYERHIDASLSRWAQGELPSHQAARMLHHAHLCHRCGPLYERHAQAHRALEGSSHAPSSVERQALTEAGLHAALAAAAPLPVPSKWPALAALGGAVAAVLLALVLTPSLTHEFRARGLGAPPPGVALRVFCATSGQPLRELHSGEACPANAMLAFAAGGRPPYSHAAIRVRGPRGLALTGGPFALMGTPGKEAPLELTVPLPEAVGEAKVTVAFASSASAALDALRSDGVQEGAVVLEQTLRVEEGP</sequence>
<evidence type="ECO:0000313" key="3">
    <source>
        <dbReference type="Proteomes" id="UP000663090"/>
    </source>
</evidence>
<reference evidence="2 3" key="1">
    <citation type="submission" date="2021-02" db="EMBL/GenBank/DDBJ databases">
        <title>De Novo genome assembly of isolated myxobacteria.</title>
        <authorList>
            <person name="Stevens D.C."/>
        </authorList>
    </citation>
    <scope>NUCLEOTIDE SEQUENCE [LARGE SCALE GENOMIC DNA]</scope>
    <source>
        <strain evidence="2 3">SCHIC003</strain>
    </source>
</reference>
<feature type="transmembrane region" description="Helical" evidence="1">
    <location>
        <begin position="88"/>
        <end position="108"/>
    </location>
</feature>
<keyword evidence="1" id="KW-1133">Transmembrane helix</keyword>
<keyword evidence="1" id="KW-0472">Membrane</keyword>
<evidence type="ECO:0000256" key="1">
    <source>
        <dbReference type="SAM" id="Phobius"/>
    </source>
</evidence>
<proteinExistence type="predicted"/>
<accession>A0ABX7N1Z5</accession>
<dbReference type="RefSeq" id="WP_206714446.1">
    <property type="nucleotide sequence ID" value="NZ_CP071091.1"/>
</dbReference>
<dbReference type="Proteomes" id="UP000663090">
    <property type="component" value="Chromosome"/>
</dbReference>
<evidence type="ECO:0008006" key="4">
    <source>
        <dbReference type="Google" id="ProtNLM"/>
    </source>
</evidence>
<organism evidence="2 3">
    <name type="scientific">Myxococcus landrumensis</name>
    <dbReference type="NCBI Taxonomy" id="2813577"/>
    <lineage>
        <taxon>Bacteria</taxon>
        <taxon>Pseudomonadati</taxon>
        <taxon>Myxococcota</taxon>
        <taxon>Myxococcia</taxon>
        <taxon>Myxococcales</taxon>
        <taxon>Cystobacterineae</taxon>
        <taxon>Myxococcaceae</taxon>
        <taxon>Myxococcus</taxon>
    </lineage>
</organism>
<protein>
    <recommendedName>
        <fullName evidence="4">Zinc-finger domain-containing protein</fullName>
    </recommendedName>
</protein>
<evidence type="ECO:0000313" key="2">
    <source>
        <dbReference type="EMBL" id="QSQ12731.1"/>
    </source>
</evidence>
<keyword evidence="1" id="KW-0812">Transmembrane</keyword>
<dbReference type="EMBL" id="CP071091">
    <property type="protein sequence ID" value="QSQ12731.1"/>
    <property type="molecule type" value="Genomic_DNA"/>
</dbReference>
<gene>
    <name evidence="2" type="ORF">JY572_30930</name>
</gene>